<comment type="caution">
    <text evidence="2">The sequence shown here is derived from an EMBL/GenBank/DDBJ whole genome shotgun (WGS) entry which is preliminary data.</text>
</comment>
<dbReference type="Proteomes" id="UP000799444">
    <property type="component" value="Unassembled WGS sequence"/>
</dbReference>
<protein>
    <submittedName>
        <fullName evidence="2">Uncharacterized protein</fullName>
    </submittedName>
</protein>
<dbReference type="EMBL" id="ML996277">
    <property type="protein sequence ID" value="KAF2728508.1"/>
    <property type="molecule type" value="Genomic_DNA"/>
</dbReference>
<sequence length="685" mass="75467">MSGSPLSNHGPFQHALHDDVPPLEASPVPRQAISVRLREFLEELSDSHDDLVNARKDLLVEREKVRAAAKPLSAQRTQTRSAETAFMDLARQFCNEHGIAFPPHLAAAYGTLQMEHDNLGVLAEENFQAERSLDALEWEYLEKEEDFYQYDLRDHLADDTLGSFPPPESVSHSERPPPEPDPGFDPIPPGIADYRSALGESERLKRSFDGLRLKIVRFQSTEDAGDTSAGVDLASLHDDPIYKPNDDDLLTQISQNEVRVQHLRQDLMQYDDLIPVKYRRNSDNVLLTNRPGPSLDMASRARSDGDFPTLLSNTPSKYRIPDWLLDCLKKNALEKTHYQNILGEKLAQVHRPDYDAWEDCAPQFWFDDNFENPSNSEKDSLSGTGETDWVHLSPRTAEKEHIQPNTGLLLADPFTPQFPSTAANNDAGNNATSPLEPQGTEVPVPQVMLPGSPQDGLPTKGSTDQGIMSFEEQSAPGAQPVQSDHNPSIDITSPDQDPPLHRDELIHLSVPDPPRVDNSQTSVSSDRDTLFAGDALPLLHSSASLGVDGNNVESDGTIKTGPPVDTPGSCEPFKHCPPAMDSKTSNKAGRAVAASSLSESAVTPIVKSPIVPDNTTSQWRLQLPYSRATQSHQKVSSSASCPWAWGSNRSISPSRQYDIYKHARNSSSPAPLPDYQDLAHTLRGL</sequence>
<evidence type="ECO:0000313" key="3">
    <source>
        <dbReference type="Proteomes" id="UP000799444"/>
    </source>
</evidence>
<feature type="region of interest" description="Disordered" evidence="1">
    <location>
        <begin position="1"/>
        <end position="26"/>
    </location>
</feature>
<feature type="region of interest" description="Disordered" evidence="1">
    <location>
        <begin position="158"/>
        <end position="192"/>
    </location>
</feature>
<feature type="compositionally biased region" description="Low complexity" evidence="1">
    <location>
        <begin position="422"/>
        <end position="431"/>
    </location>
</feature>
<proteinExistence type="predicted"/>
<accession>A0A9P4QJM1</accession>
<feature type="region of interest" description="Disordered" evidence="1">
    <location>
        <begin position="408"/>
        <end position="502"/>
    </location>
</feature>
<reference evidence="2" key="1">
    <citation type="journal article" date="2020" name="Stud. Mycol.">
        <title>101 Dothideomycetes genomes: a test case for predicting lifestyles and emergence of pathogens.</title>
        <authorList>
            <person name="Haridas S."/>
            <person name="Albert R."/>
            <person name="Binder M."/>
            <person name="Bloem J."/>
            <person name="Labutti K."/>
            <person name="Salamov A."/>
            <person name="Andreopoulos B."/>
            <person name="Baker S."/>
            <person name="Barry K."/>
            <person name="Bills G."/>
            <person name="Bluhm B."/>
            <person name="Cannon C."/>
            <person name="Castanera R."/>
            <person name="Culley D."/>
            <person name="Daum C."/>
            <person name="Ezra D."/>
            <person name="Gonzalez J."/>
            <person name="Henrissat B."/>
            <person name="Kuo A."/>
            <person name="Liang C."/>
            <person name="Lipzen A."/>
            <person name="Lutzoni F."/>
            <person name="Magnuson J."/>
            <person name="Mondo S."/>
            <person name="Nolan M."/>
            <person name="Ohm R."/>
            <person name="Pangilinan J."/>
            <person name="Park H.-J."/>
            <person name="Ramirez L."/>
            <person name="Alfaro M."/>
            <person name="Sun H."/>
            <person name="Tritt A."/>
            <person name="Yoshinaga Y."/>
            <person name="Zwiers L.-H."/>
            <person name="Turgeon B."/>
            <person name="Goodwin S."/>
            <person name="Spatafora J."/>
            <person name="Crous P."/>
            <person name="Grigoriev I."/>
        </authorList>
    </citation>
    <scope>NUCLEOTIDE SEQUENCE</scope>
    <source>
        <strain evidence="2">CBS 125425</strain>
    </source>
</reference>
<name>A0A9P4QJM1_9PLEO</name>
<keyword evidence="3" id="KW-1185">Reference proteome</keyword>
<feature type="compositionally biased region" description="Pro residues" evidence="1">
    <location>
        <begin position="179"/>
        <end position="189"/>
    </location>
</feature>
<dbReference type="AlphaFoldDB" id="A0A9P4QJM1"/>
<gene>
    <name evidence="2" type="ORF">EJ04DRAFT_528574</name>
</gene>
<evidence type="ECO:0000313" key="2">
    <source>
        <dbReference type="EMBL" id="KAF2728508.1"/>
    </source>
</evidence>
<evidence type="ECO:0000256" key="1">
    <source>
        <dbReference type="SAM" id="MobiDB-lite"/>
    </source>
</evidence>
<dbReference type="OrthoDB" id="3798432at2759"/>
<feature type="compositionally biased region" description="Polar residues" evidence="1">
    <location>
        <begin position="480"/>
        <end position="495"/>
    </location>
</feature>
<organism evidence="2 3">
    <name type="scientific">Polyplosphaeria fusca</name>
    <dbReference type="NCBI Taxonomy" id="682080"/>
    <lineage>
        <taxon>Eukaryota</taxon>
        <taxon>Fungi</taxon>
        <taxon>Dikarya</taxon>
        <taxon>Ascomycota</taxon>
        <taxon>Pezizomycotina</taxon>
        <taxon>Dothideomycetes</taxon>
        <taxon>Pleosporomycetidae</taxon>
        <taxon>Pleosporales</taxon>
        <taxon>Tetraplosphaeriaceae</taxon>
        <taxon>Polyplosphaeria</taxon>
    </lineage>
</organism>